<reference evidence="11" key="1">
    <citation type="journal article" date="2021" name="Nat. Commun.">
        <title>Genetic determinants of endophytism in the Arabidopsis root mycobiome.</title>
        <authorList>
            <person name="Mesny F."/>
            <person name="Miyauchi S."/>
            <person name="Thiergart T."/>
            <person name="Pickel B."/>
            <person name="Atanasova L."/>
            <person name="Karlsson M."/>
            <person name="Huettel B."/>
            <person name="Barry K.W."/>
            <person name="Haridas S."/>
            <person name="Chen C."/>
            <person name="Bauer D."/>
            <person name="Andreopoulos W."/>
            <person name="Pangilinan J."/>
            <person name="LaButti K."/>
            <person name="Riley R."/>
            <person name="Lipzen A."/>
            <person name="Clum A."/>
            <person name="Drula E."/>
            <person name="Henrissat B."/>
            <person name="Kohler A."/>
            <person name="Grigoriev I.V."/>
            <person name="Martin F.M."/>
            <person name="Hacquard S."/>
        </authorList>
    </citation>
    <scope>NUCLEOTIDE SEQUENCE</scope>
    <source>
        <strain evidence="11">MPI-SDFR-AT-0120</strain>
    </source>
</reference>
<dbReference type="PANTHER" id="PTHR12882">
    <property type="entry name" value="SUPPRESSOR OF TY 4"/>
    <property type="match status" value="1"/>
</dbReference>
<name>A0A8K0RAY5_9PLEO</name>
<evidence type="ECO:0000256" key="1">
    <source>
        <dbReference type="ARBA" id="ARBA00004123"/>
    </source>
</evidence>
<dbReference type="Proteomes" id="UP000813461">
    <property type="component" value="Unassembled WGS sequence"/>
</dbReference>
<dbReference type="GO" id="GO:0008270">
    <property type="term" value="F:zinc ion binding"/>
    <property type="evidence" value="ECO:0007669"/>
    <property type="project" value="InterPro"/>
</dbReference>
<evidence type="ECO:0000259" key="10">
    <source>
        <dbReference type="SMART" id="SM01389"/>
    </source>
</evidence>
<dbReference type="GO" id="GO:0000993">
    <property type="term" value="F:RNA polymerase II complex binding"/>
    <property type="evidence" value="ECO:0007669"/>
    <property type="project" value="TreeGrafter"/>
</dbReference>
<feature type="region of interest" description="Disordered" evidence="9">
    <location>
        <begin position="1"/>
        <end position="176"/>
    </location>
</feature>
<keyword evidence="6" id="KW-0539">Nucleus</keyword>
<dbReference type="GO" id="GO:0006355">
    <property type="term" value="P:regulation of DNA-templated transcription"/>
    <property type="evidence" value="ECO:0007669"/>
    <property type="project" value="InterPro"/>
</dbReference>
<feature type="compositionally biased region" description="Basic residues" evidence="9">
    <location>
        <begin position="126"/>
        <end position="143"/>
    </location>
</feature>
<dbReference type="InterPro" id="IPR009287">
    <property type="entry name" value="Spt4"/>
</dbReference>
<organism evidence="11 12">
    <name type="scientific">Paraphoma chrysanthemicola</name>
    <dbReference type="NCBI Taxonomy" id="798071"/>
    <lineage>
        <taxon>Eukaryota</taxon>
        <taxon>Fungi</taxon>
        <taxon>Dikarya</taxon>
        <taxon>Ascomycota</taxon>
        <taxon>Pezizomycotina</taxon>
        <taxon>Dothideomycetes</taxon>
        <taxon>Pleosporomycetidae</taxon>
        <taxon>Pleosporales</taxon>
        <taxon>Pleosporineae</taxon>
        <taxon>Phaeosphaeriaceae</taxon>
        <taxon>Paraphoma</taxon>
    </lineage>
</organism>
<dbReference type="SMART" id="SM01389">
    <property type="entry name" value="Spt4"/>
    <property type="match status" value="1"/>
</dbReference>
<protein>
    <recommendedName>
        <fullName evidence="4">Transcription elongation factor SPT4</fullName>
    </recommendedName>
    <alternativeName>
        <fullName evidence="8">Chromatin elongation factor SPT4</fullName>
    </alternativeName>
</protein>
<dbReference type="GO" id="GO:0140673">
    <property type="term" value="P:transcription elongation-coupled chromatin remodeling"/>
    <property type="evidence" value="ECO:0007669"/>
    <property type="project" value="InterPro"/>
</dbReference>
<evidence type="ECO:0000256" key="8">
    <source>
        <dbReference type="ARBA" id="ARBA00029869"/>
    </source>
</evidence>
<evidence type="ECO:0000256" key="4">
    <source>
        <dbReference type="ARBA" id="ARBA00020182"/>
    </source>
</evidence>
<dbReference type="InterPro" id="IPR022800">
    <property type="entry name" value="Spt4/RpoE2_Znf"/>
</dbReference>
<evidence type="ECO:0000256" key="2">
    <source>
        <dbReference type="ARBA" id="ARBA00004584"/>
    </source>
</evidence>
<evidence type="ECO:0000313" key="12">
    <source>
        <dbReference type="Proteomes" id="UP000813461"/>
    </source>
</evidence>
<dbReference type="InterPro" id="IPR038510">
    <property type="entry name" value="Spt4_sf"/>
</dbReference>
<accession>A0A8K0RAY5</accession>
<dbReference type="GO" id="GO:0000775">
    <property type="term" value="C:chromosome, centromeric region"/>
    <property type="evidence" value="ECO:0007669"/>
    <property type="project" value="UniProtKB-SubCell"/>
</dbReference>
<proteinExistence type="inferred from homology"/>
<evidence type="ECO:0000256" key="9">
    <source>
        <dbReference type="SAM" id="MobiDB-lite"/>
    </source>
</evidence>
<comment type="caution">
    <text evidence="11">The sequence shown here is derived from an EMBL/GenBank/DDBJ whole genome shotgun (WGS) entry which is preliminary data.</text>
</comment>
<comment type="similarity">
    <text evidence="3">Belongs to the SPT4 family.</text>
</comment>
<keyword evidence="12" id="KW-1185">Reference proteome</keyword>
<evidence type="ECO:0000256" key="6">
    <source>
        <dbReference type="ARBA" id="ARBA00023242"/>
    </source>
</evidence>
<comment type="subcellular location">
    <subcellularLocation>
        <location evidence="2">Chromosome</location>
        <location evidence="2">Centromere</location>
    </subcellularLocation>
    <subcellularLocation>
        <location evidence="1">Nucleus</location>
    </subcellularLocation>
</comment>
<evidence type="ECO:0000256" key="5">
    <source>
        <dbReference type="ARBA" id="ARBA00023163"/>
    </source>
</evidence>
<feature type="compositionally biased region" description="Basic residues" evidence="9">
    <location>
        <begin position="1"/>
        <end position="14"/>
    </location>
</feature>
<dbReference type="SUPFAM" id="SSF63393">
    <property type="entry name" value="RNA polymerase subunits"/>
    <property type="match status" value="1"/>
</dbReference>
<dbReference type="AlphaFoldDB" id="A0A8K0RAY5"/>
<evidence type="ECO:0000256" key="3">
    <source>
        <dbReference type="ARBA" id="ARBA00010464"/>
    </source>
</evidence>
<dbReference type="GO" id="GO:0032044">
    <property type="term" value="C:DSIF complex"/>
    <property type="evidence" value="ECO:0007669"/>
    <property type="project" value="TreeGrafter"/>
</dbReference>
<dbReference type="EMBL" id="JAGMVJ010000006">
    <property type="protein sequence ID" value="KAH7089956.1"/>
    <property type="molecule type" value="Genomic_DNA"/>
</dbReference>
<dbReference type="InterPro" id="IPR029040">
    <property type="entry name" value="RPABC4/Spt4"/>
</dbReference>
<evidence type="ECO:0000256" key="7">
    <source>
        <dbReference type="ARBA" id="ARBA00023328"/>
    </source>
</evidence>
<dbReference type="Pfam" id="PF06093">
    <property type="entry name" value="Spt4"/>
    <property type="match status" value="1"/>
</dbReference>
<feature type="compositionally biased region" description="Polar residues" evidence="9">
    <location>
        <begin position="26"/>
        <end position="40"/>
    </location>
</feature>
<dbReference type="CDD" id="cd07973">
    <property type="entry name" value="Spt4"/>
    <property type="match status" value="1"/>
</dbReference>
<keyword evidence="5" id="KW-0804">Transcription</keyword>
<feature type="domain" description="Spt4/RpoE2 zinc finger" evidence="10">
    <location>
        <begin position="201"/>
        <end position="278"/>
    </location>
</feature>
<feature type="compositionally biased region" description="Polar residues" evidence="9">
    <location>
        <begin position="153"/>
        <end position="174"/>
    </location>
</feature>
<evidence type="ECO:0000313" key="11">
    <source>
        <dbReference type="EMBL" id="KAH7089956.1"/>
    </source>
</evidence>
<dbReference type="Gene3D" id="3.30.40.210">
    <property type="match status" value="1"/>
</dbReference>
<dbReference type="OrthoDB" id="248751at2759"/>
<gene>
    <name evidence="11" type="ORF">FB567DRAFT_521968</name>
</gene>
<dbReference type="PANTHER" id="PTHR12882:SF1">
    <property type="entry name" value="TRANSCRIPTION ELONGATION FACTOR SPT4"/>
    <property type="match status" value="1"/>
</dbReference>
<keyword evidence="7" id="KW-0137">Centromere</keyword>
<sequence>MARKGTAKVKKRNRYLSDSDSEVSFLASNSESGAVSSTTKSRAKQVGLVVCSDTENVDPAAAHDSRNLSTGDQLKPAHKTDQPRQDSLLVGQSPHLNHSPPTTGSPTPPTPTAQLERPAASAPKTARSRPKRPRQRPSAKQRSRIPAQGTAAKDTTPNPRSDSAHQSPQTTQPTFEAADARDPATMIQGGASIPPNQQRNMRACMICSIVRTQQQFLTQGCPNCEDIIELANNPEQINDCTSQVFEGLISVADTSRSWVARYQRLEGYVPGVYATQVEGILPEDILVAVENAGINYVPRDGSEQEMIGKD</sequence>